<reference evidence="1" key="1">
    <citation type="submission" date="2020-09" db="EMBL/GenBank/DDBJ databases">
        <title>Pelobacter alkaliphilus sp. nov., a novel anaerobic arsenate-reducing bacterium from terrestrial mud volcano.</title>
        <authorList>
            <person name="Khomyakova M.A."/>
            <person name="Merkel A.Y."/>
            <person name="Slobodkin A.I."/>
        </authorList>
    </citation>
    <scope>NUCLEOTIDE SEQUENCE</scope>
    <source>
        <strain evidence="1">M08fum</strain>
    </source>
</reference>
<name>A0A8J6QP74_9BACT</name>
<dbReference type="EMBL" id="JACWUN010000016">
    <property type="protein sequence ID" value="MBD1401497.1"/>
    <property type="molecule type" value="Genomic_DNA"/>
</dbReference>
<organism evidence="1 2">
    <name type="scientific">Pelovirga terrestris</name>
    <dbReference type="NCBI Taxonomy" id="2771352"/>
    <lineage>
        <taxon>Bacteria</taxon>
        <taxon>Pseudomonadati</taxon>
        <taxon>Thermodesulfobacteriota</taxon>
        <taxon>Desulfuromonadia</taxon>
        <taxon>Geobacterales</taxon>
        <taxon>Geobacteraceae</taxon>
        <taxon>Pelovirga</taxon>
    </lineage>
</organism>
<dbReference type="InterPro" id="IPR019238">
    <property type="entry name" value="AbiEi_2"/>
</dbReference>
<protein>
    <submittedName>
        <fullName evidence="1">Uncharacterized protein</fullName>
    </submittedName>
</protein>
<accession>A0A8J6QP74</accession>
<dbReference type="Pfam" id="PF09952">
    <property type="entry name" value="AbiEi_2"/>
    <property type="match status" value="1"/>
</dbReference>
<evidence type="ECO:0000313" key="2">
    <source>
        <dbReference type="Proteomes" id="UP000632828"/>
    </source>
</evidence>
<proteinExistence type="predicted"/>
<dbReference type="Proteomes" id="UP000632828">
    <property type="component" value="Unassembled WGS sequence"/>
</dbReference>
<gene>
    <name evidence="1" type="ORF">ICT70_12565</name>
</gene>
<comment type="caution">
    <text evidence="1">The sequence shown here is derived from an EMBL/GenBank/DDBJ whole genome shotgun (WGS) entry which is preliminary data.</text>
</comment>
<dbReference type="AlphaFoldDB" id="A0A8J6QP74"/>
<keyword evidence="2" id="KW-1185">Reference proteome</keyword>
<evidence type="ECO:0000313" key="1">
    <source>
        <dbReference type="EMBL" id="MBD1401497.1"/>
    </source>
</evidence>
<sequence length="354" mass="39802">MPRKPRLEDDQIIYNSMQAIRGIPQAKIEFMMQKIGGPFAGAFRLSGPWGERYYYIKVVPRLTADIADLVIHQLKTSPAPQNAAPLLVSNYISANLAAKLRKSKIEHADCAGNVYLDQMPLYIDISGRKHTPKPPTVDRLFRASGLKLIYLLLRNRKAVNATYRALADDAGIALGAIGSLFGELEKRGNLILDEQGKRQLTAVEELLQRWQLGYIETLRPRLFLQRCRLAAGDTPVSLAQRLKQLNVSSQIFIGGELGAALMTRGFQPQSAVLYLEPEQQLKTMLQLHLSADPEGEVTLLQTFGRQCRWTGLQPEGLTLADPLLTFAELNDWCDDQLAIRLYQQYLTPRFNDDK</sequence>
<dbReference type="RefSeq" id="WP_191157166.1">
    <property type="nucleotide sequence ID" value="NZ_JACWUN010000016.1"/>
</dbReference>